<dbReference type="Gene3D" id="1.10.10.10">
    <property type="entry name" value="Winged helix-like DNA-binding domain superfamily/Winged helix DNA-binding domain"/>
    <property type="match status" value="1"/>
</dbReference>
<dbReference type="AlphaFoldDB" id="A0A494W5V2"/>
<dbReference type="GO" id="GO:0003700">
    <property type="term" value="F:DNA-binding transcription factor activity"/>
    <property type="evidence" value="ECO:0007669"/>
    <property type="project" value="InterPro"/>
</dbReference>
<dbReference type="SUPFAM" id="SSF88659">
    <property type="entry name" value="Sigma3 and sigma4 domains of RNA polymerase sigma factors"/>
    <property type="match status" value="1"/>
</dbReference>
<dbReference type="InterPro" id="IPR014284">
    <property type="entry name" value="RNA_pol_sigma-70_dom"/>
</dbReference>
<evidence type="ECO:0000313" key="2">
    <source>
        <dbReference type="EMBL" id="BBD97937.1"/>
    </source>
</evidence>
<name>A0A494W5V2_9SPHN</name>
<dbReference type="InterPro" id="IPR036388">
    <property type="entry name" value="WH-like_DNA-bd_sf"/>
</dbReference>
<dbReference type="KEGG" id="sami:SAMIE_1014380"/>
<dbReference type="Proteomes" id="UP000279959">
    <property type="component" value="Chromosome"/>
</dbReference>
<organism evidence="2 3">
    <name type="scientific">Sphingobium amiense</name>
    <dbReference type="NCBI Taxonomy" id="135719"/>
    <lineage>
        <taxon>Bacteria</taxon>
        <taxon>Pseudomonadati</taxon>
        <taxon>Pseudomonadota</taxon>
        <taxon>Alphaproteobacteria</taxon>
        <taxon>Sphingomonadales</taxon>
        <taxon>Sphingomonadaceae</taxon>
        <taxon>Sphingobium</taxon>
    </lineage>
</organism>
<keyword evidence="3" id="KW-1185">Reference proteome</keyword>
<accession>A0A494W5V2</accession>
<dbReference type="NCBIfam" id="TIGR02999">
    <property type="entry name" value="Sig-70_X6"/>
    <property type="match status" value="1"/>
</dbReference>
<dbReference type="InterPro" id="IPR011517">
    <property type="entry name" value="RNA_pol_sigma70_ECF-like"/>
</dbReference>
<gene>
    <name evidence="2" type="ORF">SAMIE_1014380</name>
</gene>
<dbReference type="InterPro" id="IPR013324">
    <property type="entry name" value="RNA_pol_sigma_r3/r4-like"/>
</dbReference>
<dbReference type="NCBIfam" id="TIGR02937">
    <property type="entry name" value="sigma70-ECF"/>
    <property type="match status" value="1"/>
</dbReference>
<dbReference type="Pfam" id="PF07638">
    <property type="entry name" value="Sigma70_ECF"/>
    <property type="match status" value="1"/>
</dbReference>
<feature type="domain" description="RNA polymerase sigma-70 ECF-like HTH" evidence="1">
    <location>
        <begin position="8"/>
        <end position="167"/>
    </location>
</feature>
<protein>
    <recommendedName>
        <fullName evidence="1">RNA polymerase sigma-70 ECF-like HTH domain-containing protein</fullName>
    </recommendedName>
</protein>
<proteinExistence type="predicted"/>
<dbReference type="EMBL" id="AP018664">
    <property type="protein sequence ID" value="BBD97937.1"/>
    <property type="molecule type" value="Genomic_DNA"/>
</dbReference>
<dbReference type="InterPro" id="IPR053812">
    <property type="entry name" value="HTH_Sigma70_ECF-like"/>
</dbReference>
<evidence type="ECO:0000313" key="3">
    <source>
        <dbReference type="Proteomes" id="UP000279959"/>
    </source>
</evidence>
<evidence type="ECO:0000259" key="1">
    <source>
        <dbReference type="Pfam" id="PF07638"/>
    </source>
</evidence>
<reference evidence="2 3" key="1">
    <citation type="submission" date="2018-05" db="EMBL/GenBank/DDBJ databases">
        <title>Complete Genome Sequence of the Nonylphenol-Degrading Bacterium Sphingobium amiense DSM 16289T.</title>
        <authorList>
            <person name="Ootsuka M."/>
            <person name="Nishizawa T."/>
            <person name="Ohta H."/>
        </authorList>
    </citation>
    <scope>NUCLEOTIDE SEQUENCE [LARGE SCALE GENOMIC DNA]</scope>
    <source>
        <strain evidence="2 3">DSM 16289</strain>
    </source>
</reference>
<dbReference type="GO" id="GO:0006352">
    <property type="term" value="P:DNA-templated transcription initiation"/>
    <property type="evidence" value="ECO:0007669"/>
    <property type="project" value="InterPro"/>
</dbReference>
<sequence length="169" mass="19316">MGVPMLAERDQLLSEVYDELRAAASRMLHRDAPMLTLQPTELVNEAALRIIRLEQMSWNDRQHFFATGARIMRQAMMDAIKSRKRAKRQAPSIFFEDDPGNSGVDVEMLDAALSKLETISPELARIVEMRFFVGLKPDEIAVVLESSESTIKRRWQTARLWLADELADN</sequence>